<name>A0A9X8RDW4_9BACI</name>
<dbReference type="InterPro" id="IPR013096">
    <property type="entry name" value="Cupin_2"/>
</dbReference>
<proteinExistence type="predicted"/>
<evidence type="ECO:0000313" key="3">
    <source>
        <dbReference type="EMBL" id="SIS03991.1"/>
    </source>
</evidence>
<comment type="caution">
    <text evidence="3">The sequence shown here is derived from an EMBL/GenBank/DDBJ whole genome shotgun (WGS) entry which is preliminary data.</text>
</comment>
<protein>
    <submittedName>
        <fullName evidence="3">Cupin domain-containing protein</fullName>
    </submittedName>
</protein>
<dbReference type="GO" id="GO:0046872">
    <property type="term" value="F:metal ion binding"/>
    <property type="evidence" value="ECO:0007669"/>
    <property type="project" value="UniProtKB-KW"/>
</dbReference>
<gene>
    <name evidence="3" type="ORF">SAMN05878482_11061</name>
</gene>
<dbReference type="Proteomes" id="UP000185829">
    <property type="component" value="Unassembled WGS sequence"/>
</dbReference>
<dbReference type="InterPro" id="IPR014710">
    <property type="entry name" value="RmlC-like_jellyroll"/>
</dbReference>
<evidence type="ECO:0000313" key="4">
    <source>
        <dbReference type="Proteomes" id="UP000185829"/>
    </source>
</evidence>
<feature type="domain" description="Cupin type-2" evidence="2">
    <location>
        <begin position="40"/>
        <end position="105"/>
    </location>
</feature>
<accession>A0A9X8RDW4</accession>
<dbReference type="PANTHER" id="PTHR35848">
    <property type="entry name" value="OXALATE-BINDING PROTEIN"/>
    <property type="match status" value="1"/>
</dbReference>
<keyword evidence="1" id="KW-0479">Metal-binding</keyword>
<dbReference type="InterPro" id="IPR051610">
    <property type="entry name" value="GPI/OXD"/>
</dbReference>
<evidence type="ECO:0000256" key="1">
    <source>
        <dbReference type="ARBA" id="ARBA00022723"/>
    </source>
</evidence>
<dbReference type="InterPro" id="IPR011051">
    <property type="entry name" value="RmlC_Cupin_sf"/>
</dbReference>
<dbReference type="Pfam" id="PF07883">
    <property type="entry name" value="Cupin_2"/>
    <property type="match status" value="1"/>
</dbReference>
<dbReference type="PANTHER" id="PTHR35848:SF6">
    <property type="entry name" value="CUPIN TYPE-2 DOMAIN-CONTAINING PROTEIN"/>
    <property type="match status" value="1"/>
</dbReference>
<dbReference type="RefSeq" id="WP_076371975.1">
    <property type="nucleotide sequence ID" value="NZ_FTMX01000010.1"/>
</dbReference>
<sequence>MSKTVIMPNQGKDYRGIGGLVKRLVHPSTVGSENLAVSICYLNPGEEITRHSHTYEEAYFVLQGTGKMILGEEEFKLEPNMSVYIPSGKEHAQINDGSEPLVVLCSLSPAPDVW</sequence>
<organism evidence="3 4">
    <name type="scientific">Peribacillus simplex</name>
    <dbReference type="NCBI Taxonomy" id="1478"/>
    <lineage>
        <taxon>Bacteria</taxon>
        <taxon>Bacillati</taxon>
        <taxon>Bacillota</taxon>
        <taxon>Bacilli</taxon>
        <taxon>Bacillales</taxon>
        <taxon>Bacillaceae</taxon>
        <taxon>Peribacillus</taxon>
    </lineage>
</organism>
<dbReference type="SUPFAM" id="SSF51182">
    <property type="entry name" value="RmlC-like cupins"/>
    <property type="match status" value="1"/>
</dbReference>
<evidence type="ECO:0000259" key="2">
    <source>
        <dbReference type="Pfam" id="PF07883"/>
    </source>
</evidence>
<reference evidence="3 4" key="1">
    <citation type="submission" date="2017-01" db="EMBL/GenBank/DDBJ databases">
        <authorList>
            <person name="Varghese N."/>
            <person name="Submissions S."/>
        </authorList>
    </citation>
    <scope>NUCLEOTIDE SEQUENCE [LARGE SCALE GENOMIC DNA]</scope>
    <source>
        <strain evidence="3 4">RUG2-6</strain>
    </source>
</reference>
<dbReference type="Gene3D" id="2.60.120.10">
    <property type="entry name" value="Jelly Rolls"/>
    <property type="match status" value="1"/>
</dbReference>
<dbReference type="EMBL" id="FTMX01000010">
    <property type="protein sequence ID" value="SIS03991.1"/>
    <property type="molecule type" value="Genomic_DNA"/>
</dbReference>
<dbReference type="AlphaFoldDB" id="A0A9X8RDW4"/>